<feature type="transmembrane region" description="Helical" evidence="6">
    <location>
        <begin position="37"/>
        <end position="62"/>
    </location>
</feature>
<sequence>MRGLWMTSKEKRILYGLGVALILSLIFYLLLKTYPFYQFIFSFLFTILTPILISSLIAYLLYPLVEGLGRFIPRWAAILVIYLVIFGGLTLGIYKAVPVFVKQLKGLIDYLPRLIQTYQEWTYNLYVSTSDFPEDLHEKMDDAFVKVEEVLVELLTNIIYSLTGIADFVVVAAVIPILVFYFLKDFPKMKKAFLIITPKKRKSEYQSFLGSIDQSLGGYLRGQFLVCLFVGVISSTLLWFIDMRYPLLLGTFMGITNIIPYFGPILGAIPAVIIAFTISAKQVLFVVLAVIGVQLIESNLLSPYIVGKSLHVHPVLIIIALLVGGESFGIVGMILAVPVLTIIKVFVEPTPVIKKIRAAWSSK</sequence>
<feature type="transmembrane region" description="Helical" evidence="6">
    <location>
        <begin position="12"/>
        <end position="31"/>
    </location>
</feature>
<evidence type="ECO:0000256" key="4">
    <source>
        <dbReference type="ARBA" id="ARBA00022989"/>
    </source>
</evidence>
<feature type="transmembrane region" description="Helical" evidence="6">
    <location>
        <begin position="283"/>
        <end position="305"/>
    </location>
</feature>
<dbReference type="GO" id="GO:0016020">
    <property type="term" value="C:membrane"/>
    <property type="evidence" value="ECO:0007669"/>
    <property type="project" value="UniProtKB-SubCell"/>
</dbReference>
<evidence type="ECO:0000313" key="8">
    <source>
        <dbReference type="Proteomes" id="UP000480185"/>
    </source>
</evidence>
<dbReference type="InterPro" id="IPR002549">
    <property type="entry name" value="AI-2E-like"/>
</dbReference>
<comment type="subcellular location">
    <subcellularLocation>
        <location evidence="1">Membrane</location>
        <topology evidence="1">Multi-pass membrane protein</topology>
    </subcellularLocation>
</comment>
<evidence type="ECO:0000256" key="3">
    <source>
        <dbReference type="ARBA" id="ARBA00022692"/>
    </source>
</evidence>
<feature type="transmembrane region" description="Helical" evidence="6">
    <location>
        <begin position="247"/>
        <end position="276"/>
    </location>
</feature>
<dbReference type="PANTHER" id="PTHR21716">
    <property type="entry name" value="TRANSMEMBRANE PROTEIN"/>
    <property type="match status" value="1"/>
</dbReference>
<organism evidence="7 8">
    <name type="scientific">Salinibacillus xinjiangensis</name>
    <dbReference type="NCBI Taxonomy" id="1229268"/>
    <lineage>
        <taxon>Bacteria</taxon>
        <taxon>Bacillati</taxon>
        <taxon>Bacillota</taxon>
        <taxon>Bacilli</taxon>
        <taxon>Bacillales</taxon>
        <taxon>Bacillaceae</taxon>
        <taxon>Salinibacillus</taxon>
    </lineage>
</organism>
<dbReference type="Pfam" id="PF01594">
    <property type="entry name" value="AI-2E_transport"/>
    <property type="match status" value="1"/>
</dbReference>
<evidence type="ECO:0000256" key="2">
    <source>
        <dbReference type="ARBA" id="ARBA00009773"/>
    </source>
</evidence>
<evidence type="ECO:0000256" key="6">
    <source>
        <dbReference type="SAM" id="Phobius"/>
    </source>
</evidence>
<name>A0A6G1X737_9BACI</name>
<reference evidence="7 8" key="1">
    <citation type="submission" date="2019-11" db="EMBL/GenBank/DDBJ databases">
        <authorList>
            <person name="Li J."/>
        </authorList>
    </citation>
    <scope>NUCLEOTIDE SEQUENCE [LARGE SCALE GENOMIC DNA]</scope>
    <source>
        <strain evidence="7 8">J4</strain>
    </source>
</reference>
<proteinExistence type="inferred from homology"/>
<dbReference type="AlphaFoldDB" id="A0A6G1X737"/>
<gene>
    <name evidence="7" type="ORF">GH754_10160</name>
</gene>
<dbReference type="EMBL" id="WJNH01000005">
    <property type="protein sequence ID" value="MRG86690.1"/>
    <property type="molecule type" value="Genomic_DNA"/>
</dbReference>
<dbReference type="OrthoDB" id="9793390at2"/>
<evidence type="ECO:0000313" key="7">
    <source>
        <dbReference type="EMBL" id="MRG86690.1"/>
    </source>
</evidence>
<dbReference type="PANTHER" id="PTHR21716:SF15">
    <property type="entry name" value="TRANSPORT PROTEIN YRRI-RELATED"/>
    <property type="match status" value="1"/>
</dbReference>
<dbReference type="Proteomes" id="UP000480185">
    <property type="component" value="Unassembled WGS sequence"/>
</dbReference>
<keyword evidence="5 6" id="KW-0472">Membrane</keyword>
<protein>
    <submittedName>
        <fullName evidence="7">AI-2E family transporter</fullName>
    </submittedName>
</protein>
<keyword evidence="3 6" id="KW-0812">Transmembrane</keyword>
<feature type="transmembrane region" description="Helical" evidence="6">
    <location>
        <begin position="158"/>
        <end position="183"/>
    </location>
</feature>
<accession>A0A6G1X737</accession>
<keyword evidence="8" id="KW-1185">Reference proteome</keyword>
<dbReference type="GO" id="GO:0055085">
    <property type="term" value="P:transmembrane transport"/>
    <property type="evidence" value="ECO:0007669"/>
    <property type="project" value="TreeGrafter"/>
</dbReference>
<feature type="transmembrane region" description="Helical" evidence="6">
    <location>
        <begin position="317"/>
        <end position="347"/>
    </location>
</feature>
<evidence type="ECO:0000256" key="1">
    <source>
        <dbReference type="ARBA" id="ARBA00004141"/>
    </source>
</evidence>
<comment type="similarity">
    <text evidence="2">Belongs to the autoinducer-2 exporter (AI-2E) (TC 2.A.86) family.</text>
</comment>
<keyword evidence="4 6" id="KW-1133">Transmembrane helix</keyword>
<feature type="transmembrane region" description="Helical" evidence="6">
    <location>
        <begin position="74"/>
        <end position="94"/>
    </location>
</feature>
<evidence type="ECO:0000256" key="5">
    <source>
        <dbReference type="ARBA" id="ARBA00023136"/>
    </source>
</evidence>
<comment type="caution">
    <text evidence="7">The sequence shown here is derived from an EMBL/GenBank/DDBJ whole genome shotgun (WGS) entry which is preliminary data.</text>
</comment>
<feature type="transmembrane region" description="Helical" evidence="6">
    <location>
        <begin position="224"/>
        <end position="241"/>
    </location>
</feature>